<reference evidence="7 8" key="1">
    <citation type="submission" date="2016-10" db="EMBL/GenBank/DDBJ databases">
        <authorList>
            <person name="de Groot N.N."/>
        </authorList>
    </citation>
    <scope>NUCLEOTIDE SEQUENCE [LARGE SCALE GENOMIC DNA]</scope>
    <source>
        <strain evidence="7 8">CPCC 202699</strain>
    </source>
</reference>
<evidence type="ECO:0000256" key="3">
    <source>
        <dbReference type="ARBA" id="ARBA00023125"/>
    </source>
</evidence>
<dbReference type="InterPro" id="IPR036271">
    <property type="entry name" value="Tet_transcr_reg_TetR-rel_C_sf"/>
</dbReference>
<dbReference type="Pfam" id="PF00440">
    <property type="entry name" value="TetR_N"/>
    <property type="match status" value="1"/>
</dbReference>
<dbReference type="EMBL" id="FNON01000007">
    <property type="protein sequence ID" value="SDY80522.1"/>
    <property type="molecule type" value="Genomic_DNA"/>
</dbReference>
<dbReference type="GO" id="GO:0000976">
    <property type="term" value="F:transcription cis-regulatory region binding"/>
    <property type="evidence" value="ECO:0007669"/>
    <property type="project" value="TreeGrafter"/>
</dbReference>
<dbReference type="PANTHER" id="PTHR30055">
    <property type="entry name" value="HTH-TYPE TRANSCRIPTIONAL REGULATOR RUTR"/>
    <property type="match status" value="1"/>
</dbReference>
<proteinExistence type="predicted"/>
<protein>
    <submittedName>
        <fullName evidence="7">Regulatory protein, tetR family</fullName>
    </submittedName>
</protein>
<gene>
    <name evidence="7" type="ORF">SAMN05421504_10716</name>
</gene>
<dbReference type="PRINTS" id="PR00400">
    <property type="entry name" value="TETREPRESSOR"/>
</dbReference>
<dbReference type="Gene3D" id="1.10.357.10">
    <property type="entry name" value="Tetracycline Repressor, domain 2"/>
    <property type="match status" value="1"/>
</dbReference>
<dbReference type="GO" id="GO:0045892">
    <property type="term" value="P:negative regulation of DNA-templated transcription"/>
    <property type="evidence" value="ECO:0007669"/>
    <property type="project" value="InterPro"/>
</dbReference>
<sequence>MALTRDRIVDAAIKLIERDGLDAVSMRKLAAELDAGTMSLYNHIPNKAALLDAVSERVFAELDTPASSGDWRDQLRTQAHALRDLSRRYPHAFVLLALRRLGTESGLRPVERALATLAEAGYHGADAVHALRAIVAYVTGALMREAETTPALGGVAISPYASPIDATEYPLVAAASPTLAAYDHAHEFDHGLDLLIRALAHPS</sequence>
<dbReference type="SUPFAM" id="SSF46689">
    <property type="entry name" value="Homeodomain-like"/>
    <property type="match status" value="1"/>
</dbReference>
<dbReference type="RefSeq" id="WP_091294327.1">
    <property type="nucleotide sequence ID" value="NZ_FNON01000007.1"/>
</dbReference>
<dbReference type="GO" id="GO:0046677">
    <property type="term" value="P:response to antibiotic"/>
    <property type="evidence" value="ECO:0007669"/>
    <property type="project" value="InterPro"/>
</dbReference>
<accession>A0A1H3MUX6</accession>
<keyword evidence="2" id="KW-0805">Transcription regulation</keyword>
<feature type="DNA-binding region" description="H-T-H motif" evidence="5">
    <location>
        <begin position="25"/>
        <end position="44"/>
    </location>
</feature>
<dbReference type="SUPFAM" id="SSF48498">
    <property type="entry name" value="Tetracyclin repressor-like, C-terminal domain"/>
    <property type="match status" value="1"/>
</dbReference>
<evidence type="ECO:0000256" key="1">
    <source>
        <dbReference type="ARBA" id="ARBA00022491"/>
    </source>
</evidence>
<evidence type="ECO:0000256" key="4">
    <source>
        <dbReference type="ARBA" id="ARBA00023163"/>
    </source>
</evidence>
<evidence type="ECO:0000313" key="7">
    <source>
        <dbReference type="EMBL" id="SDY80522.1"/>
    </source>
</evidence>
<dbReference type="Gene3D" id="1.10.10.60">
    <property type="entry name" value="Homeodomain-like"/>
    <property type="match status" value="1"/>
</dbReference>
<dbReference type="Pfam" id="PF02909">
    <property type="entry name" value="TetR_C_1"/>
    <property type="match status" value="1"/>
</dbReference>
<dbReference type="Proteomes" id="UP000199515">
    <property type="component" value="Unassembled WGS sequence"/>
</dbReference>
<keyword evidence="3 5" id="KW-0238">DNA-binding</keyword>
<dbReference type="GO" id="GO:0003700">
    <property type="term" value="F:DNA-binding transcription factor activity"/>
    <property type="evidence" value="ECO:0007669"/>
    <property type="project" value="TreeGrafter"/>
</dbReference>
<keyword evidence="8" id="KW-1185">Reference proteome</keyword>
<dbReference type="AlphaFoldDB" id="A0A1H3MUX6"/>
<dbReference type="PANTHER" id="PTHR30055:SF151">
    <property type="entry name" value="TRANSCRIPTIONAL REGULATORY PROTEIN"/>
    <property type="match status" value="1"/>
</dbReference>
<feature type="domain" description="HTH tetR-type" evidence="6">
    <location>
        <begin position="2"/>
        <end position="62"/>
    </location>
</feature>
<name>A0A1H3MUX6_9PSEU</name>
<keyword evidence="4" id="KW-0804">Transcription</keyword>
<dbReference type="PROSITE" id="PS50977">
    <property type="entry name" value="HTH_TETR_2"/>
    <property type="match status" value="1"/>
</dbReference>
<dbReference type="OrthoDB" id="329481at2"/>
<dbReference type="STRING" id="589385.SAMN05421504_10716"/>
<dbReference type="InterPro" id="IPR001647">
    <property type="entry name" value="HTH_TetR"/>
</dbReference>
<dbReference type="InterPro" id="IPR009057">
    <property type="entry name" value="Homeodomain-like_sf"/>
</dbReference>
<organism evidence="7 8">
    <name type="scientific">Amycolatopsis xylanica</name>
    <dbReference type="NCBI Taxonomy" id="589385"/>
    <lineage>
        <taxon>Bacteria</taxon>
        <taxon>Bacillati</taxon>
        <taxon>Actinomycetota</taxon>
        <taxon>Actinomycetes</taxon>
        <taxon>Pseudonocardiales</taxon>
        <taxon>Pseudonocardiaceae</taxon>
        <taxon>Amycolatopsis</taxon>
    </lineage>
</organism>
<evidence type="ECO:0000259" key="6">
    <source>
        <dbReference type="PROSITE" id="PS50977"/>
    </source>
</evidence>
<dbReference type="InterPro" id="IPR003012">
    <property type="entry name" value="Tet_transcr_reg_TetR"/>
</dbReference>
<dbReference type="InterPro" id="IPR050109">
    <property type="entry name" value="HTH-type_TetR-like_transc_reg"/>
</dbReference>
<keyword evidence="1" id="KW-0678">Repressor</keyword>
<evidence type="ECO:0000313" key="8">
    <source>
        <dbReference type="Proteomes" id="UP000199515"/>
    </source>
</evidence>
<evidence type="ECO:0000256" key="5">
    <source>
        <dbReference type="PROSITE-ProRule" id="PRU00335"/>
    </source>
</evidence>
<evidence type="ECO:0000256" key="2">
    <source>
        <dbReference type="ARBA" id="ARBA00023015"/>
    </source>
</evidence>
<dbReference type="InterPro" id="IPR004111">
    <property type="entry name" value="Repressor_TetR_C"/>
</dbReference>